<gene>
    <name evidence="6" type="ORF">NVS88_12625</name>
</gene>
<evidence type="ECO:0000256" key="3">
    <source>
        <dbReference type="PIRSR" id="PIRSR605511-1"/>
    </source>
</evidence>
<dbReference type="Proteomes" id="UP001152755">
    <property type="component" value="Unassembled WGS sequence"/>
</dbReference>
<dbReference type="InterPro" id="IPR005511">
    <property type="entry name" value="SMP-30"/>
</dbReference>
<sequence length="278" mass="29585">MTTATPEILLTDLVFPEGARWHEDALWFSDVHADVVLRFDPAAGRLDRVAAVPGGPAGLGFLPDGRLLVTAGHDRTVRRLERDGRLVVHADLSDLASWHLNDMAVDGHGRAWVGNYGDDSAPPAPPRPANLVRVDPDGTTTVAAGEMLFANGIVVTADGGTLIVAETRSTPGRLTAFTILSDGTLTDRRTLCTFAPSVLPDGLTIAADDAVWVASPFSGEVLRVDPGGAVTDRIEVPHPYAVALGGRRGEDLFVCSADHWEPDLARTARSGKILRLRP</sequence>
<dbReference type="PANTHER" id="PTHR47572">
    <property type="entry name" value="LIPOPROTEIN-RELATED"/>
    <property type="match status" value="1"/>
</dbReference>
<feature type="binding site" evidence="4">
    <location>
        <position position="151"/>
    </location>
    <ligand>
        <name>a divalent metal cation</name>
        <dbReference type="ChEBI" id="CHEBI:60240"/>
    </ligand>
</feature>
<evidence type="ECO:0000256" key="2">
    <source>
        <dbReference type="ARBA" id="ARBA00022801"/>
    </source>
</evidence>
<feature type="binding site" evidence="4">
    <location>
        <position position="17"/>
    </location>
    <ligand>
        <name>a divalent metal cation</name>
        <dbReference type="ChEBI" id="CHEBI:60240"/>
    </ligand>
</feature>
<feature type="domain" description="SMP-30/Gluconolactonase/LRE-like region" evidence="5">
    <location>
        <begin position="15"/>
        <end position="257"/>
    </location>
</feature>
<dbReference type="InterPro" id="IPR013658">
    <property type="entry name" value="SGL"/>
</dbReference>
<evidence type="ECO:0000256" key="4">
    <source>
        <dbReference type="PIRSR" id="PIRSR605511-2"/>
    </source>
</evidence>
<dbReference type="RefSeq" id="WP_332520049.1">
    <property type="nucleotide sequence ID" value="NZ_JANRHA010000007.1"/>
</dbReference>
<accession>A0A9X4RE17</accession>
<evidence type="ECO:0000259" key="5">
    <source>
        <dbReference type="Pfam" id="PF08450"/>
    </source>
</evidence>
<reference evidence="6" key="1">
    <citation type="submission" date="2022-08" db="EMBL/GenBank/DDBJ databases">
        <title>Genome analysis of Corynebacteriales strain.</title>
        <authorList>
            <person name="Lee S.D."/>
        </authorList>
    </citation>
    <scope>NUCLEOTIDE SEQUENCE</scope>
    <source>
        <strain evidence="6">D3-21</strain>
    </source>
</reference>
<feature type="active site" description="Proton donor/acceptor" evidence="3">
    <location>
        <position position="201"/>
    </location>
</feature>
<proteinExistence type="inferred from homology"/>
<keyword evidence="4" id="KW-0862">Zinc</keyword>
<evidence type="ECO:0000313" key="6">
    <source>
        <dbReference type="EMBL" id="MDG3015395.1"/>
    </source>
</evidence>
<dbReference type="InterPro" id="IPR011042">
    <property type="entry name" value="6-blade_b-propeller_TolB-like"/>
</dbReference>
<protein>
    <submittedName>
        <fullName evidence="6">SMP-30/gluconolactonase/LRE family protein</fullName>
    </submittedName>
</protein>
<dbReference type="PRINTS" id="PR01790">
    <property type="entry name" value="SMP30FAMILY"/>
</dbReference>
<evidence type="ECO:0000313" key="7">
    <source>
        <dbReference type="Proteomes" id="UP001152755"/>
    </source>
</evidence>
<evidence type="ECO:0000256" key="1">
    <source>
        <dbReference type="ARBA" id="ARBA00008853"/>
    </source>
</evidence>
<dbReference type="SUPFAM" id="SSF63829">
    <property type="entry name" value="Calcium-dependent phosphotriesterase"/>
    <property type="match status" value="1"/>
</dbReference>
<dbReference type="PANTHER" id="PTHR47572:SF4">
    <property type="entry name" value="LACTONASE DRP35"/>
    <property type="match status" value="1"/>
</dbReference>
<feature type="binding site" evidence="4">
    <location>
        <position position="201"/>
    </location>
    <ligand>
        <name>a divalent metal cation</name>
        <dbReference type="ChEBI" id="CHEBI:60240"/>
    </ligand>
</feature>
<dbReference type="InterPro" id="IPR051262">
    <property type="entry name" value="SMP-30/CGR1_Lactonase"/>
</dbReference>
<dbReference type="Pfam" id="PF08450">
    <property type="entry name" value="SGL"/>
    <property type="match status" value="1"/>
</dbReference>
<feature type="binding site" evidence="4">
    <location>
        <position position="101"/>
    </location>
    <ligand>
        <name>substrate</name>
    </ligand>
</feature>
<comment type="similarity">
    <text evidence="1">Belongs to the SMP-30/CGR1 family.</text>
</comment>
<feature type="binding site" evidence="4">
    <location>
        <position position="119"/>
    </location>
    <ligand>
        <name>substrate</name>
    </ligand>
</feature>
<keyword evidence="4" id="KW-0479">Metal-binding</keyword>
<dbReference type="GO" id="GO:0046872">
    <property type="term" value="F:metal ion binding"/>
    <property type="evidence" value="ECO:0007669"/>
    <property type="project" value="UniProtKB-KW"/>
</dbReference>
<dbReference type="EMBL" id="JANRHA010000007">
    <property type="protein sequence ID" value="MDG3015395.1"/>
    <property type="molecule type" value="Genomic_DNA"/>
</dbReference>
<name>A0A9X4RE17_9ACTN</name>
<comment type="cofactor">
    <cofactor evidence="4">
        <name>Zn(2+)</name>
        <dbReference type="ChEBI" id="CHEBI:29105"/>
    </cofactor>
    <text evidence="4">Binds 1 divalent metal cation per subunit.</text>
</comment>
<dbReference type="Gene3D" id="2.120.10.30">
    <property type="entry name" value="TolB, C-terminal domain"/>
    <property type="match status" value="1"/>
</dbReference>
<dbReference type="GO" id="GO:0016787">
    <property type="term" value="F:hydrolase activity"/>
    <property type="evidence" value="ECO:0007669"/>
    <property type="project" value="UniProtKB-KW"/>
</dbReference>
<comment type="caution">
    <text evidence="6">The sequence shown here is derived from an EMBL/GenBank/DDBJ whole genome shotgun (WGS) entry which is preliminary data.</text>
</comment>
<keyword evidence="2" id="KW-0378">Hydrolase</keyword>
<organism evidence="6 7">
    <name type="scientific">Speluncibacter jeojiensis</name>
    <dbReference type="NCBI Taxonomy" id="2710754"/>
    <lineage>
        <taxon>Bacteria</taxon>
        <taxon>Bacillati</taxon>
        <taxon>Actinomycetota</taxon>
        <taxon>Actinomycetes</taxon>
        <taxon>Mycobacteriales</taxon>
        <taxon>Speluncibacteraceae</taxon>
        <taxon>Speluncibacter</taxon>
    </lineage>
</organism>
<dbReference type="AlphaFoldDB" id="A0A9X4RE17"/>
<keyword evidence="7" id="KW-1185">Reference proteome</keyword>